<dbReference type="GO" id="GO:0007140">
    <property type="term" value="P:male meiotic nuclear division"/>
    <property type="evidence" value="ECO:0007669"/>
    <property type="project" value="InterPro"/>
</dbReference>
<evidence type="ECO:0000313" key="2">
    <source>
        <dbReference type="Ensembl" id="ENSMUSP00000138070.2"/>
    </source>
</evidence>
<reference evidence="2" key="4">
    <citation type="submission" date="2025-09" db="UniProtKB">
        <authorList>
            <consortium name="Ensembl"/>
        </authorList>
    </citation>
    <scope>IDENTIFICATION</scope>
    <source>
        <strain evidence="2">C57BL/6J</strain>
    </source>
</reference>
<dbReference type="AGR" id="MGI:1934816"/>
<sequence>MTSNNMEMNDNDKYKSPDSESLWNMDAEASAGKKFTIPKIRRTTEKVYLSSCYTNTREYGFIHGTLKQCRLDMSCDLQFTWQFGETKLVRNEYLEKQFAAKRSEMREGGRHSRELEEHFCFLALPQADVMDVYQNGLSVGTSPLRILGNPLLGVYLCRHVDIALSHACSRSVAVESIMIFKVLFGRIKKIQPSMDKNKVSLDPSPNFDCHMSRNMPSLKDTIELQAYNSMVYFYEYDYFSRPVDKPRQCLPYAIVTVKCIGQKAGNGQLITSLRFSSTGFPKRLGMLCNKTDKKRWRHPLQNLGRTAVNLGFLSRHLQVQSAQ</sequence>
<dbReference type="GO" id="GO:0007129">
    <property type="term" value="P:homologous chromosome pairing at meiosis"/>
    <property type="evidence" value="ECO:0007669"/>
    <property type="project" value="InterPro"/>
</dbReference>
<dbReference type="InterPro" id="IPR022188">
    <property type="entry name" value="TASOR_DUF3715"/>
</dbReference>
<reference evidence="2 4" key="2">
    <citation type="journal article" date="2011" name="PLoS Biol.">
        <title>Modernizing reference genome assemblies.</title>
        <authorList>
            <person name="Church D.M."/>
            <person name="Schneider V.A."/>
            <person name="Graves T."/>
            <person name="Auger K."/>
            <person name="Cunningham F."/>
            <person name="Bouk N."/>
            <person name="Chen H.C."/>
            <person name="Agarwala R."/>
            <person name="McLaren W.M."/>
            <person name="Ritchie G.R."/>
            <person name="Albracht D."/>
            <person name="Kremitzki M."/>
            <person name="Rock S."/>
            <person name="Kotkiewicz H."/>
            <person name="Kremitzki C."/>
            <person name="Wollam A."/>
            <person name="Trani L."/>
            <person name="Fulton L."/>
            <person name="Fulton R."/>
            <person name="Matthews L."/>
            <person name="Whitehead S."/>
            <person name="Chow W."/>
            <person name="Torrance J."/>
            <person name="Dunn M."/>
            <person name="Harden G."/>
            <person name="Threadgold G."/>
            <person name="Wood J."/>
            <person name="Collins J."/>
            <person name="Heath P."/>
            <person name="Griffiths G."/>
            <person name="Pelan S."/>
            <person name="Grafham D."/>
            <person name="Eichler E.E."/>
            <person name="Weinstock G."/>
            <person name="Mardis E.R."/>
            <person name="Wilson R.K."/>
            <person name="Howe K."/>
            <person name="Flicek P."/>
            <person name="Hubbard T."/>
        </authorList>
    </citation>
    <scope>NUCLEOTIDE SEQUENCE [LARGE SCALE GENOMIC DNA]</scope>
    <source>
        <strain evidence="2 4">C57BL/6J</strain>
    </source>
</reference>
<evidence type="ECO:0000313" key="3">
    <source>
        <dbReference type="MGI" id="MGI:1934816"/>
    </source>
</evidence>
<proteinExistence type="predicted"/>
<dbReference type="InterPro" id="IPR026616">
    <property type="entry name" value="TEX15"/>
</dbReference>
<dbReference type="SMR" id="M0QWY2"/>
<feature type="domain" description="TASOR pseudo-PARP" evidence="1">
    <location>
        <begin position="104"/>
        <end position="251"/>
    </location>
</feature>
<dbReference type="Gene3D" id="3.90.228.10">
    <property type="match status" value="1"/>
</dbReference>
<dbReference type="MGI" id="MGI:1934816">
    <property type="gene designation" value="Tex15"/>
</dbReference>
<gene>
    <name evidence="2 3" type="primary">Tex15</name>
</gene>
<evidence type="ECO:0000313" key="4">
    <source>
        <dbReference type="Proteomes" id="UP000000589"/>
    </source>
</evidence>
<dbReference type="GO" id="GO:0010569">
    <property type="term" value="P:regulation of double-strand break repair via homologous recombination"/>
    <property type="evidence" value="ECO:0007669"/>
    <property type="project" value="InterPro"/>
</dbReference>
<evidence type="ECO:0000259" key="1">
    <source>
        <dbReference type="Pfam" id="PF12509"/>
    </source>
</evidence>
<dbReference type="GeneTree" id="ENSGT00390000006260"/>
<dbReference type="Antibodypedia" id="51904">
    <property type="antibodies" value="17 antibodies from 10 providers"/>
</dbReference>
<dbReference type="VEuPathDB" id="HostDB:ENSMUSG00000009628"/>
<dbReference type="ProteomicsDB" id="372238"/>
<dbReference type="PANTHER" id="PTHR22380">
    <property type="entry name" value="TESTIS-EXPRESSED PROTEIN 15"/>
    <property type="match status" value="1"/>
</dbReference>
<dbReference type="SUPFAM" id="SSF56399">
    <property type="entry name" value="ADP-ribosylation"/>
    <property type="match status" value="1"/>
</dbReference>
<name>M0QWY2_MOUSE</name>
<keyword evidence="4" id="KW-1185">Reference proteome</keyword>
<dbReference type="Pfam" id="PF12509">
    <property type="entry name" value="DUF3715"/>
    <property type="match status" value="1"/>
</dbReference>
<dbReference type="ExpressionAtlas" id="M0QWY2">
    <property type="expression patterns" value="baseline and differential"/>
</dbReference>
<dbReference type="HOGENOM" id="CLU_074597_0_0_1"/>
<organism evidence="2 4">
    <name type="scientific">Mus musculus</name>
    <name type="common">Mouse</name>
    <dbReference type="NCBI Taxonomy" id="10090"/>
    <lineage>
        <taxon>Eukaryota</taxon>
        <taxon>Metazoa</taxon>
        <taxon>Chordata</taxon>
        <taxon>Craniata</taxon>
        <taxon>Vertebrata</taxon>
        <taxon>Euteleostomi</taxon>
        <taxon>Mammalia</taxon>
        <taxon>Eutheria</taxon>
        <taxon>Euarchontoglires</taxon>
        <taxon>Glires</taxon>
        <taxon>Rodentia</taxon>
        <taxon>Myomorpha</taxon>
        <taxon>Muroidea</taxon>
        <taxon>Muridae</taxon>
        <taxon>Murinae</taxon>
        <taxon>Mus</taxon>
        <taxon>Mus</taxon>
    </lineage>
</organism>
<dbReference type="PANTHER" id="PTHR22380:SF1">
    <property type="entry name" value="TESTIS-EXPRESSED PROTEIN 15"/>
    <property type="match status" value="1"/>
</dbReference>
<accession>M0QWY2</accession>
<dbReference type="Proteomes" id="UP000000589">
    <property type="component" value="Chromosome 8"/>
</dbReference>
<reference evidence="2" key="3">
    <citation type="submission" date="2025-08" db="UniProtKB">
        <authorList>
            <consortium name="Ensembl"/>
        </authorList>
    </citation>
    <scope>IDENTIFICATION</scope>
    <source>
        <strain evidence="2">C57BL/6J</strain>
    </source>
</reference>
<reference evidence="2 4" key="1">
    <citation type="journal article" date="2009" name="PLoS Biol.">
        <title>Lineage-specific biology revealed by a finished genome assembly of the mouse.</title>
        <authorList>
            <consortium name="Mouse Genome Sequencing Consortium"/>
            <person name="Church D.M."/>
            <person name="Goodstadt L."/>
            <person name="Hillier L.W."/>
            <person name="Zody M.C."/>
            <person name="Goldstein S."/>
            <person name="She X."/>
            <person name="Bult C.J."/>
            <person name="Agarwala R."/>
            <person name="Cherry J.L."/>
            <person name="DiCuccio M."/>
            <person name="Hlavina W."/>
            <person name="Kapustin Y."/>
            <person name="Meric P."/>
            <person name="Maglott D."/>
            <person name="Birtle Z."/>
            <person name="Marques A.C."/>
            <person name="Graves T."/>
            <person name="Zhou S."/>
            <person name="Teague B."/>
            <person name="Potamousis K."/>
            <person name="Churas C."/>
            <person name="Place M."/>
            <person name="Herschleb J."/>
            <person name="Runnheim R."/>
            <person name="Forrest D."/>
            <person name="Amos-Landgraf J."/>
            <person name="Schwartz D.C."/>
            <person name="Cheng Z."/>
            <person name="Lindblad-Toh K."/>
            <person name="Eichler E.E."/>
            <person name="Ponting C.P."/>
        </authorList>
    </citation>
    <scope>NUCLEOTIDE SEQUENCE [LARGE SCALE GENOMIC DNA]</scope>
    <source>
        <strain evidence="2 4">C57BL/6J</strain>
    </source>
</reference>
<dbReference type="AlphaFoldDB" id="M0QWY2"/>
<dbReference type="Ensembl" id="ENSMUST00000124501.2">
    <property type="protein sequence ID" value="ENSMUSP00000138070.2"/>
    <property type="gene ID" value="ENSMUSG00000009628.15"/>
</dbReference>
<protein>
    <submittedName>
        <fullName evidence="2">Testis expressed gene 15 meiosis and synapsis associated</fullName>
    </submittedName>
</protein>
<dbReference type="Bgee" id="ENSMUSG00000009628">
    <property type="expression patterns" value="Expressed in spermatid and 130 other cell types or tissues"/>
</dbReference>